<dbReference type="InterPro" id="IPR009282">
    <property type="entry name" value="DUF937"/>
</dbReference>
<protein>
    <recommendedName>
        <fullName evidence="4">DUF937 domain-containing protein</fullName>
    </recommendedName>
</protein>
<proteinExistence type="predicted"/>
<reference evidence="3" key="1">
    <citation type="journal article" date="2019" name="Int. J. Syst. Evol. Microbiol.">
        <title>The Global Catalogue of Microorganisms (GCM) 10K type strain sequencing project: providing services to taxonomists for standard genome sequencing and annotation.</title>
        <authorList>
            <consortium name="The Broad Institute Genomics Platform"/>
            <consortium name="The Broad Institute Genome Sequencing Center for Infectious Disease"/>
            <person name="Wu L."/>
            <person name="Ma J."/>
        </authorList>
    </citation>
    <scope>NUCLEOTIDE SEQUENCE [LARGE SCALE GENOMIC DNA]</scope>
    <source>
        <strain evidence="3">JCM 19125</strain>
    </source>
</reference>
<feature type="compositionally biased region" description="Gly residues" evidence="1">
    <location>
        <begin position="209"/>
        <end position="231"/>
    </location>
</feature>
<sequence>MFNYEEIIEELPMDQIAHQVGEPRSEVENAVRNALPALLMGMGANAQDPAGEASLARALQDHDPGLLRGGVDLASVDTADGAKISHHIFGRNEQAVINQLGGVGGGSGLIQKLIPILAPIVMSWLAGKLMGRDERQGDAGQRSGGGLGDILGQVLGGNRDEPAAPPSTEQTNPQFRAPEPSNRPGAPTMPFPDDNENPLPQTQQTNQPSGGGLGGGVLGQILGGLLGGGRR</sequence>
<evidence type="ECO:0000256" key="1">
    <source>
        <dbReference type="SAM" id="MobiDB-lite"/>
    </source>
</evidence>
<evidence type="ECO:0000313" key="2">
    <source>
        <dbReference type="EMBL" id="GAA4901990.1"/>
    </source>
</evidence>
<organism evidence="2 3">
    <name type="scientific">Tessaracoccus lubricantis</name>
    <dbReference type="NCBI Taxonomy" id="545543"/>
    <lineage>
        <taxon>Bacteria</taxon>
        <taxon>Bacillati</taxon>
        <taxon>Actinomycetota</taxon>
        <taxon>Actinomycetes</taxon>
        <taxon>Propionibacteriales</taxon>
        <taxon>Propionibacteriaceae</taxon>
        <taxon>Tessaracoccus</taxon>
    </lineage>
</organism>
<keyword evidence="3" id="KW-1185">Reference proteome</keyword>
<comment type="caution">
    <text evidence="2">The sequence shown here is derived from an EMBL/GenBank/DDBJ whole genome shotgun (WGS) entry which is preliminary data.</text>
</comment>
<feature type="compositionally biased region" description="Low complexity" evidence="1">
    <location>
        <begin position="197"/>
        <end position="208"/>
    </location>
</feature>
<dbReference type="EMBL" id="BAABLV010000035">
    <property type="protein sequence ID" value="GAA4901990.1"/>
    <property type="molecule type" value="Genomic_DNA"/>
</dbReference>
<dbReference type="Proteomes" id="UP001501521">
    <property type="component" value="Unassembled WGS sequence"/>
</dbReference>
<evidence type="ECO:0000313" key="3">
    <source>
        <dbReference type="Proteomes" id="UP001501521"/>
    </source>
</evidence>
<name>A0ABP9FHG9_9ACTN</name>
<accession>A0ABP9FHG9</accession>
<gene>
    <name evidence="2" type="ORF">GCM10025789_20800</name>
</gene>
<evidence type="ECO:0008006" key="4">
    <source>
        <dbReference type="Google" id="ProtNLM"/>
    </source>
</evidence>
<dbReference type="RefSeq" id="WP_345582565.1">
    <property type="nucleotide sequence ID" value="NZ_BAABLV010000035.1"/>
</dbReference>
<dbReference type="Pfam" id="PF06078">
    <property type="entry name" value="DUF937"/>
    <property type="match status" value="1"/>
</dbReference>
<feature type="region of interest" description="Disordered" evidence="1">
    <location>
        <begin position="135"/>
        <end position="231"/>
    </location>
</feature>